<accession>A0A1Z4EJC1</accession>
<comment type="similarity">
    <text evidence="1">Belongs to the sigma-70 factor family. ECF subfamily.</text>
</comment>
<proteinExistence type="inferred from homology"/>
<keyword evidence="5" id="KW-0804">Transcription</keyword>
<evidence type="ECO:0000256" key="5">
    <source>
        <dbReference type="ARBA" id="ARBA00023163"/>
    </source>
</evidence>
<evidence type="ECO:0000313" key="7">
    <source>
        <dbReference type="EMBL" id="BAX93057.1"/>
    </source>
</evidence>
<dbReference type="KEGG" id="mshg:MSG_02914"/>
<keyword evidence="3" id="KW-0731">Sigma factor</keyword>
<dbReference type="GO" id="GO:0003677">
    <property type="term" value="F:DNA binding"/>
    <property type="evidence" value="ECO:0007669"/>
    <property type="project" value="UniProtKB-KW"/>
</dbReference>
<reference evidence="8" key="1">
    <citation type="submission" date="2017-06" db="EMBL/GenBank/DDBJ databases">
        <title>Complete Genome Sequence of Mycobacterium shigaense.</title>
        <authorList>
            <person name="Fukano H."/>
            <person name="Yoshida M."/>
            <person name="Kazumi Y."/>
            <person name="Ogura Y."/>
            <person name="Mitarai S."/>
            <person name="Hayashi T."/>
            <person name="Hoshino Y."/>
        </authorList>
    </citation>
    <scope>NUCLEOTIDE SEQUENCE [LARGE SCALE GENOMIC DNA]</scope>
    <source>
        <strain evidence="8">UN-152</strain>
    </source>
</reference>
<evidence type="ECO:0000256" key="1">
    <source>
        <dbReference type="ARBA" id="ARBA00010641"/>
    </source>
</evidence>
<evidence type="ECO:0000313" key="8">
    <source>
        <dbReference type="Proteomes" id="UP000217736"/>
    </source>
</evidence>
<protein>
    <submittedName>
        <fullName evidence="7">RNA polymerase sigma factor</fullName>
    </submittedName>
</protein>
<dbReference type="PANTHER" id="PTHR30173:SF43">
    <property type="entry name" value="ECF RNA POLYMERASE SIGMA FACTOR SIGI-RELATED"/>
    <property type="match status" value="1"/>
</dbReference>
<dbReference type="SUPFAM" id="SSF88659">
    <property type="entry name" value="Sigma3 and sigma4 domains of RNA polymerase sigma factors"/>
    <property type="match status" value="1"/>
</dbReference>
<evidence type="ECO:0000256" key="2">
    <source>
        <dbReference type="ARBA" id="ARBA00023015"/>
    </source>
</evidence>
<organism evidence="7 8">
    <name type="scientific">Mycobacterium shigaense</name>
    <dbReference type="NCBI Taxonomy" id="722731"/>
    <lineage>
        <taxon>Bacteria</taxon>
        <taxon>Bacillati</taxon>
        <taxon>Actinomycetota</taxon>
        <taxon>Actinomycetes</taxon>
        <taxon>Mycobacteriales</taxon>
        <taxon>Mycobacteriaceae</taxon>
        <taxon>Mycobacterium</taxon>
        <taxon>Mycobacterium simiae complex</taxon>
    </lineage>
</organism>
<sequence length="127" mass="13722">MREALDQLRVRKRRAEQPLADAAELDRLTAGAPADEDALLADSVSNAPLVVLDWLSRAQRVAFVLHDVFAVPFETIADLLGRSPAAAKKLASRARRVVLALPGWSAQGTRSLIGYQGQVAPSRRGDP</sequence>
<gene>
    <name evidence="7" type="ORF">MSG_02914</name>
</gene>
<dbReference type="InterPro" id="IPR013324">
    <property type="entry name" value="RNA_pol_sigma_r3/r4-like"/>
</dbReference>
<evidence type="ECO:0000256" key="3">
    <source>
        <dbReference type="ARBA" id="ARBA00023082"/>
    </source>
</evidence>
<dbReference type="EMBL" id="AP018164">
    <property type="protein sequence ID" value="BAX93057.1"/>
    <property type="molecule type" value="Genomic_DNA"/>
</dbReference>
<evidence type="ECO:0000256" key="4">
    <source>
        <dbReference type="ARBA" id="ARBA00023125"/>
    </source>
</evidence>
<dbReference type="InterPro" id="IPR013249">
    <property type="entry name" value="RNA_pol_sigma70_r4_t2"/>
</dbReference>
<dbReference type="GO" id="GO:0016987">
    <property type="term" value="F:sigma factor activity"/>
    <property type="evidence" value="ECO:0007669"/>
    <property type="project" value="UniProtKB-KW"/>
</dbReference>
<dbReference type="Gene3D" id="1.10.10.10">
    <property type="entry name" value="Winged helix-like DNA-binding domain superfamily/Winged helix DNA-binding domain"/>
    <property type="match status" value="1"/>
</dbReference>
<dbReference type="Proteomes" id="UP000217736">
    <property type="component" value="Chromosome"/>
</dbReference>
<dbReference type="InterPro" id="IPR052704">
    <property type="entry name" value="ECF_Sigma-70_Domain"/>
</dbReference>
<dbReference type="GO" id="GO:0006352">
    <property type="term" value="P:DNA-templated transcription initiation"/>
    <property type="evidence" value="ECO:0007669"/>
    <property type="project" value="InterPro"/>
</dbReference>
<feature type="domain" description="RNA polymerase sigma factor 70 region 4 type 2" evidence="6">
    <location>
        <begin position="55"/>
        <end position="96"/>
    </location>
</feature>
<name>A0A1Z4EJC1_9MYCO</name>
<dbReference type="PANTHER" id="PTHR30173">
    <property type="entry name" value="SIGMA 19 FACTOR"/>
    <property type="match status" value="1"/>
</dbReference>
<keyword evidence="8" id="KW-1185">Reference proteome</keyword>
<dbReference type="AlphaFoldDB" id="A0A1Z4EJC1"/>
<keyword evidence="2" id="KW-0805">Transcription regulation</keyword>
<evidence type="ECO:0000259" key="6">
    <source>
        <dbReference type="Pfam" id="PF08281"/>
    </source>
</evidence>
<keyword evidence="4" id="KW-0238">DNA-binding</keyword>
<dbReference type="Pfam" id="PF08281">
    <property type="entry name" value="Sigma70_r4_2"/>
    <property type="match status" value="1"/>
</dbReference>
<dbReference type="InterPro" id="IPR036388">
    <property type="entry name" value="WH-like_DNA-bd_sf"/>
</dbReference>